<evidence type="ECO:0000259" key="3">
    <source>
        <dbReference type="PROSITE" id="PS51229"/>
    </source>
</evidence>
<dbReference type="InterPro" id="IPR014764">
    <property type="entry name" value="DCN-prot"/>
</dbReference>
<dbReference type="PANTHER" id="PTHR12281">
    <property type="entry name" value="RP42 RELATED"/>
    <property type="match status" value="1"/>
</dbReference>
<dbReference type="Pfam" id="PF14555">
    <property type="entry name" value="UBA_4"/>
    <property type="match status" value="1"/>
</dbReference>
<comment type="function">
    <text evidence="2">Neddylation of cullins play an essential role in the regulation of SCF-type complexes activity.</text>
</comment>
<proteinExistence type="predicted"/>
<dbReference type="Gene3D" id="1.10.8.10">
    <property type="entry name" value="DNA helicase RuvA subunit, C-terminal domain"/>
    <property type="match status" value="1"/>
</dbReference>
<protein>
    <recommendedName>
        <fullName evidence="2">Defective in cullin neddylation protein</fullName>
    </recommendedName>
</protein>
<accession>A0A8J2I8P1</accession>
<dbReference type="PROSITE" id="PS51229">
    <property type="entry name" value="DCUN1"/>
    <property type="match status" value="1"/>
</dbReference>
<keyword evidence="1" id="KW-0833">Ubl conjugation pathway</keyword>
<dbReference type="Proteomes" id="UP000676310">
    <property type="component" value="Unassembled WGS sequence"/>
</dbReference>
<dbReference type="Pfam" id="PF03556">
    <property type="entry name" value="Cullin_binding"/>
    <property type="match status" value="1"/>
</dbReference>
<dbReference type="InterPro" id="IPR009060">
    <property type="entry name" value="UBA-like_sf"/>
</dbReference>
<dbReference type="GO" id="GO:0045116">
    <property type="term" value="P:protein neddylation"/>
    <property type="evidence" value="ECO:0007669"/>
    <property type="project" value="TreeGrafter"/>
</dbReference>
<evidence type="ECO:0000256" key="2">
    <source>
        <dbReference type="RuleBase" id="RU410713"/>
    </source>
</evidence>
<sequence length="490" mass="54730">MPAVYSSQQKAAIQQFISFTQLDRNTAIRALKSHGWDAQNAVNASRSMSLSNRPAQQQNTPSVEIRTVDSSATIDERTSSEDSDASIDPIAKIGAYAVDEVSTLLSVPQLADGLDSLKVEQHQIQAEHLSRVLHNNLTLAKVVDLPESQFALRRYSRYGSLGTHTDTMQNLRSITAPVPPTYLPESTLEDLLAILDVTRATPLHASVSDQRLRSQSVVSLRDGGGGDRRRQIDKFMASRYSTTLELDDPAQALIRYYSGGGGGNAQNSAAAKTNLNKLFDRYQEAGAPDKDVVGVEGTMRYFEETGVDAEGLEALVALEIVQAPTMGEMSRDGFIKGWSERNCDTVDKQKSYLSNVKSEVSNNKELFTRVYKYTFTIAKPTDQRAVPLEMATVYWELLFSSPLSAVKWSSPNTPWLSWWTEFLNTSWKKSVNKDMWNETLKFAQLSLDDESLSFWNEESSWPSVIDDFVEFVKKDKRGGTEEQPMDEDEM</sequence>
<dbReference type="Gene3D" id="1.10.238.10">
    <property type="entry name" value="EF-hand"/>
    <property type="match status" value="1"/>
</dbReference>
<evidence type="ECO:0000313" key="5">
    <source>
        <dbReference type="Proteomes" id="UP000676310"/>
    </source>
</evidence>
<evidence type="ECO:0000256" key="1">
    <source>
        <dbReference type="ARBA" id="ARBA00022786"/>
    </source>
</evidence>
<dbReference type="RefSeq" id="XP_043173129.1">
    <property type="nucleotide sequence ID" value="XM_043317194.1"/>
</dbReference>
<dbReference type="Gene3D" id="1.10.238.200">
    <property type="entry name" value="Cullin, PONY binding domain"/>
    <property type="match status" value="1"/>
</dbReference>
<organism evidence="4 5">
    <name type="scientific">Alternaria atra</name>
    <dbReference type="NCBI Taxonomy" id="119953"/>
    <lineage>
        <taxon>Eukaryota</taxon>
        <taxon>Fungi</taxon>
        <taxon>Dikarya</taxon>
        <taxon>Ascomycota</taxon>
        <taxon>Pezizomycotina</taxon>
        <taxon>Dothideomycetes</taxon>
        <taxon>Pleosporomycetidae</taxon>
        <taxon>Pleosporales</taxon>
        <taxon>Pleosporineae</taxon>
        <taxon>Pleosporaceae</taxon>
        <taxon>Alternaria</taxon>
        <taxon>Alternaria sect. Ulocladioides</taxon>
    </lineage>
</organism>
<evidence type="ECO:0000313" key="4">
    <source>
        <dbReference type="EMBL" id="CAG5181034.1"/>
    </source>
</evidence>
<dbReference type="PANTHER" id="PTHR12281:SF31">
    <property type="entry name" value="DCN1-LIKE PROTEIN 3"/>
    <property type="match status" value="1"/>
</dbReference>
<dbReference type="InterPro" id="IPR005176">
    <property type="entry name" value="PONY_dom"/>
</dbReference>
<dbReference type="GO" id="GO:0032182">
    <property type="term" value="F:ubiquitin-like protein binding"/>
    <property type="evidence" value="ECO:0007669"/>
    <property type="project" value="TreeGrafter"/>
</dbReference>
<dbReference type="InterPro" id="IPR042460">
    <property type="entry name" value="DCN1-like_PONY"/>
</dbReference>
<gene>
    <name evidence="4" type="ORF">ALTATR162_LOCUS9560</name>
</gene>
<name>A0A8J2I8P1_9PLEO</name>
<dbReference type="AlphaFoldDB" id="A0A8J2I8P1"/>
<reference evidence="4" key="1">
    <citation type="submission" date="2021-05" db="EMBL/GenBank/DDBJ databases">
        <authorList>
            <person name="Stam R."/>
        </authorList>
    </citation>
    <scope>NUCLEOTIDE SEQUENCE</scope>
    <source>
        <strain evidence="4">CS162</strain>
    </source>
</reference>
<dbReference type="GO" id="GO:0000151">
    <property type="term" value="C:ubiquitin ligase complex"/>
    <property type="evidence" value="ECO:0007669"/>
    <property type="project" value="TreeGrafter"/>
</dbReference>
<dbReference type="SUPFAM" id="SSF46934">
    <property type="entry name" value="UBA-like"/>
    <property type="match status" value="1"/>
</dbReference>
<dbReference type="GO" id="GO:0031624">
    <property type="term" value="F:ubiquitin conjugating enzyme binding"/>
    <property type="evidence" value="ECO:0007669"/>
    <property type="project" value="TreeGrafter"/>
</dbReference>
<dbReference type="GeneID" id="67021795"/>
<dbReference type="OrthoDB" id="27198at2759"/>
<feature type="domain" description="DCUN1" evidence="3">
    <location>
        <begin position="270"/>
        <end position="473"/>
    </location>
</feature>
<dbReference type="EMBL" id="CAJRGZ010000025">
    <property type="protein sequence ID" value="CAG5181034.1"/>
    <property type="molecule type" value="Genomic_DNA"/>
</dbReference>
<comment type="caution">
    <text evidence="4">The sequence shown here is derived from an EMBL/GenBank/DDBJ whole genome shotgun (WGS) entry which is preliminary data.</text>
</comment>
<keyword evidence="5" id="KW-1185">Reference proteome</keyword>
<dbReference type="GO" id="GO:0097602">
    <property type="term" value="F:cullin family protein binding"/>
    <property type="evidence" value="ECO:0007669"/>
    <property type="project" value="TreeGrafter"/>
</dbReference>